<keyword evidence="1" id="KW-0805">Transcription regulation</keyword>
<keyword evidence="3" id="KW-0804">Transcription</keyword>
<dbReference type="OrthoDB" id="114741at2"/>
<dbReference type="RefSeq" id="WP_095655464.1">
    <property type="nucleotide sequence ID" value="NZ_NPOA01000006.1"/>
</dbReference>
<evidence type="ECO:0000259" key="4">
    <source>
        <dbReference type="PROSITE" id="PS50949"/>
    </source>
</evidence>
<gene>
    <name evidence="5" type="ORF">CIL05_10380</name>
</gene>
<evidence type="ECO:0000313" key="6">
    <source>
        <dbReference type="Proteomes" id="UP000218887"/>
    </source>
</evidence>
<dbReference type="InterPro" id="IPR036388">
    <property type="entry name" value="WH-like_DNA-bd_sf"/>
</dbReference>
<dbReference type="Proteomes" id="UP000218887">
    <property type="component" value="Unassembled WGS sequence"/>
</dbReference>
<protein>
    <submittedName>
        <fullName evidence="5">GntR family transcriptional regulator</fullName>
    </submittedName>
</protein>
<proteinExistence type="predicted"/>
<evidence type="ECO:0000256" key="3">
    <source>
        <dbReference type="ARBA" id="ARBA00023163"/>
    </source>
</evidence>
<dbReference type="AlphaFoldDB" id="A0A2A2IFA6"/>
<dbReference type="PRINTS" id="PR00035">
    <property type="entry name" value="HTHGNTR"/>
</dbReference>
<dbReference type="SUPFAM" id="SSF46785">
    <property type="entry name" value="Winged helix' DNA-binding domain"/>
    <property type="match status" value="1"/>
</dbReference>
<dbReference type="Pfam" id="PF00392">
    <property type="entry name" value="GntR"/>
    <property type="match status" value="1"/>
</dbReference>
<dbReference type="Pfam" id="PF07729">
    <property type="entry name" value="FCD"/>
    <property type="match status" value="1"/>
</dbReference>
<keyword evidence="2" id="KW-0238">DNA-binding</keyword>
<keyword evidence="6" id="KW-1185">Reference proteome</keyword>
<dbReference type="Gene3D" id="1.10.10.10">
    <property type="entry name" value="Winged helix-like DNA-binding domain superfamily/Winged helix DNA-binding domain"/>
    <property type="match status" value="1"/>
</dbReference>
<dbReference type="GO" id="GO:0003700">
    <property type="term" value="F:DNA-binding transcription factor activity"/>
    <property type="evidence" value="ECO:0007669"/>
    <property type="project" value="InterPro"/>
</dbReference>
<dbReference type="InterPro" id="IPR008920">
    <property type="entry name" value="TF_FadR/GntR_C"/>
</dbReference>
<dbReference type="PANTHER" id="PTHR43537">
    <property type="entry name" value="TRANSCRIPTIONAL REGULATOR, GNTR FAMILY"/>
    <property type="match status" value="1"/>
</dbReference>
<dbReference type="PROSITE" id="PS50949">
    <property type="entry name" value="HTH_GNTR"/>
    <property type="match status" value="1"/>
</dbReference>
<dbReference type="Gene3D" id="1.20.120.530">
    <property type="entry name" value="GntR ligand-binding domain-like"/>
    <property type="match status" value="1"/>
</dbReference>
<accession>A0A2A2IFA6</accession>
<dbReference type="GO" id="GO:0003677">
    <property type="term" value="F:DNA binding"/>
    <property type="evidence" value="ECO:0007669"/>
    <property type="project" value="UniProtKB-KW"/>
</dbReference>
<dbReference type="SUPFAM" id="SSF48008">
    <property type="entry name" value="GntR ligand-binding domain-like"/>
    <property type="match status" value="1"/>
</dbReference>
<evidence type="ECO:0000256" key="2">
    <source>
        <dbReference type="ARBA" id="ARBA00023125"/>
    </source>
</evidence>
<dbReference type="CDD" id="cd07377">
    <property type="entry name" value="WHTH_GntR"/>
    <property type="match status" value="1"/>
</dbReference>
<reference evidence="5 6" key="1">
    <citation type="submission" date="2017-08" db="EMBL/GenBank/DDBJ databases">
        <title>Virgibacillus indicus sp. nov. and Virgibacillus profoundi sp. nov, two moderately halophilic bacteria isolated from marine sediment by using the Microfluidic Streak Plate.</title>
        <authorList>
            <person name="Xu B."/>
            <person name="Hu B."/>
            <person name="Wang J."/>
            <person name="Zhu Y."/>
            <person name="Huang L."/>
            <person name="Du W."/>
            <person name="Huang Y."/>
        </authorList>
    </citation>
    <scope>NUCLEOTIDE SEQUENCE [LARGE SCALE GENOMIC DNA]</scope>
    <source>
        <strain evidence="5 6">IO3-P3-H5</strain>
    </source>
</reference>
<evidence type="ECO:0000313" key="5">
    <source>
        <dbReference type="EMBL" id="PAV29763.1"/>
    </source>
</evidence>
<comment type="caution">
    <text evidence="5">The sequence shown here is derived from an EMBL/GenBank/DDBJ whole genome shotgun (WGS) entry which is preliminary data.</text>
</comment>
<organism evidence="5 6">
    <name type="scientific">Virgibacillus profundi</name>
    <dbReference type="NCBI Taxonomy" id="2024555"/>
    <lineage>
        <taxon>Bacteria</taxon>
        <taxon>Bacillati</taxon>
        <taxon>Bacillota</taxon>
        <taxon>Bacilli</taxon>
        <taxon>Bacillales</taxon>
        <taxon>Bacillaceae</taxon>
        <taxon>Virgibacillus</taxon>
    </lineage>
</organism>
<dbReference type="InterPro" id="IPR036390">
    <property type="entry name" value="WH_DNA-bd_sf"/>
</dbReference>
<dbReference type="InterPro" id="IPR000524">
    <property type="entry name" value="Tscrpt_reg_HTH_GntR"/>
</dbReference>
<feature type="domain" description="HTH gntR-type" evidence="4">
    <location>
        <begin position="13"/>
        <end position="80"/>
    </location>
</feature>
<dbReference type="EMBL" id="NPOA01000006">
    <property type="protein sequence ID" value="PAV29763.1"/>
    <property type="molecule type" value="Genomic_DNA"/>
</dbReference>
<evidence type="ECO:0000256" key="1">
    <source>
        <dbReference type="ARBA" id="ARBA00023015"/>
    </source>
</evidence>
<sequence>MKTNTTIKSIERLSLREQIYRSLKTAIINMELKPGEKIRDQALAEQFNVSRTPVREALRRLEDEGLVVSTPSALTRVAELNIKEVKQAFVVVATLHGLAARLAVSRFKEKDFQLLKKLNHSFKQMLEEGNLVKAVEADDQFHQVFLQASENDEIIRALERITPKIRRLEFAKFDSLKGIDSVKEHEKIIALSELGDSRAVSVSVEENWLSLSNVLTE</sequence>
<dbReference type="InterPro" id="IPR011711">
    <property type="entry name" value="GntR_C"/>
</dbReference>
<name>A0A2A2IFA6_9BACI</name>
<dbReference type="SMART" id="SM00345">
    <property type="entry name" value="HTH_GNTR"/>
    <property type="match status" value="1"/>
</dbReference>
<dbReference type="PANTHER" id="PTHR43537:SF24">
    <property type="entry name" value="GLUCONATE OPERON TRANSCRIPTIONAL REPRESSOR"/>
    <property type="match status" value="1"/>
</dbReference>